<reference evidence="7 8" key="1">
    <citation type="submission" date="2019-09" db="EMBL/GenBank/DDBJ databases">
        <title>Whole genome shotgun sequencing (WGS) of Ellagibacter isourolithinifaciens DSM 104140(T) and Adlercreutzia muris DSM 29508(T).</title>
        <authorList>
            <person name="Stoll D.A."/>
            <person name="Danylec N."/>
            <person name="Huch M."/>
        </authorList>
    </citation>
    <scope>NUCLEOTIDE SEQUENCE [LARGE SCALE GENOMIC DNA]</scope>
    <source>
        <strain evidence="7 8">DSM 104140</strain>
    </source>
</reference>
<comment type="caution">
    <text evidence="7">The sequence shown here is derived from an EMBL/GenBank/DDBJ whole genome shotgun (WGS) entry which is preliminary data.</text>
</comment>
<dbReference type="AlphaFoldDB" id="A0A6N6NP92"/>
<keyword evidence="5" id="KW-0408">Iron</keyword>
<evidence type="ECO:0000259" key="6">
    <source>
        <dbReference type="Pfam" id="PF01880"/>
    </source>
</evidence>
<evidence type="ECO:0000256" key="3">
    <source>
        <dbReference type="ARBA" id="ARBA00022723"/>
    </source>
</evidence>
<keyword evidence="3" id="KW-0479">Metal-binding</keyword>
<dbReference type="SUPFAM" id="SSF57802">
    <property type="entry name" value="Rubredoxin-like"/>
    <property type="match status" value="1"/>
</dbReference>
<organism evidence="7 8">
    <name type="scientific">Ellagibacter isourolithinifaciens</name>
    <dbReference type="NCBI Taxonomy" id="2137581"/>
    <lineage>
        <taxon>Bacteria</taxon>
        <taxon>Bacillati</taxon>
        <taxon>Actinomycetota</taxon>
        <taxon>Coriobacteriia</taxon>
        <taxon>Eggerthellales</taxon>
        <taxon>Eggerthellaceae</taxon>
        <taxon>Ellagibacter</taxon>
    </lineage>
</organism>
<dbReference type="NCBIfam" id="TIGR00332">
    <property type="entry name" value="neela_ferrous"/>
    <property type="match status" value="1"/>
</dbReference>
<dbReference type="GO" id="GO:0016491">
    <property type="term" value="F:oxidoreductase activity"/>
    <property type="evidence" value="ECO:0007669"/>
    <property type="project" value="InterPro"/>
</dbReference>
<gene>
    <name evidence="7" type="ORF">F8C90_05285</name>
</gene>
<dbReference type="GeneID" id="98657817"/>
<evidence type="ECO:0000256" key="2">
    <source>
        <dbReference type="ARBA" id="ARBA00022448"/>
    </source>
</evidence>
<keyword evidence="2" id="KW-0813">Transport</keyword>
<dbReference type="InterPro" id="IPR002742">
    <property type="entry name" value="Desulfoferrodoxin_Fe-bd_dom"/>
</dbReference>
<dbReference type="Gene3D" id="2.60.40.730">
    <property type="entry name" value="SOR catalytic domain"/>
    <property type="match status" value="1"/>
</dbReference>
<dbReference type="SUPFAM" id="SSF49367">
    <property type="entry name" value="Superoxide reductase-like"/>
    <property type="match status" value="1"/>
</dbReference>
<dbReference type="EMBL" id="WAJR01000009">
    <property type="protein sequence ID" value="KAB1640788.1"/>
    <property type="molecule type" value="Genomic_DNA"/>
</dbReference>
<comment type="similarity">
    <text evidence="1">Belongs to the desulfoferrodoxin family.</text>
</comment>
<evidence type="ECO:0000313" key="7">
    <source>
        <dbReference type="EMBL" id="KAB1640788.1"/>
    </source>
</evidence>
<evidence type="ECO:0000313" key="8">
    <source>
        <dbReference type="Proteomes" id="UP000468668"/>
    </source>
</evidence>
<proteinExistence type="inferred from homology"/>
<dbReference type="PANTHER" id="PTHR36541:SF1">
    <property type="entry name" value="SUPEROXIDE REDUCTASE-RELATED"/>
    <property type="match status" value="1"/>
</dbReference>
<dbReference type="PANTHER" id="PTHR36541">
    <property type="entry name" value="SUPEROXIDE REDUCTASE-RELATED"/>
    <property type="match status" value="1"/>
</dbReference>
<dbReference type="RefSeq" id="WP_158049416.1">
    <property type="nucleotide sequence ID" value="NZ_DBEYUS010000041.1"/>
</dbReference>
<name>A0A6N6NP92_9ACTN</name>
<accession>A0A6N6NP92</accession>
<feature type="domain" description="Desulfoferrodoxin ferrous iron-binding" evidence="6">
    <location>
        <begin position="40"/>
        <end position="124"/>
    </location>
</feature>
<evidence type="ECO:0000256" key="4">
    <source>
        <dbReference type="ARBA" id="ARBA00022982"/>
    </source>
</evidence>
<sequence>MDVTFYKCNHCGNVAVKPFDKKVPLSCCGEKMSELVANSTDAAVEKHVPVVSVSGNAVHVEVGSVAHPMTDEHLIAFVCLVTEKGYQIAELTSADKPEADFAIAEGDRAIKVYEYCNLHGLWVAEV</sequence>
<dbReference type="Proteomes" id="UP000468668">
    <property type="component" value="Unassembled WGS sequence"/>
</dbReference>
<dbReference type="Pfam" id="PF01880">
    <property type="entry name" value="Desulfoferrodox"/>
    <property type="match status" value="1"/>
</dbReference>
<protein>
    <submittedName>
        <fullName evidence="7">Desulfoferrodoxin</fullName>
    </submittedName>
</protein>
<dbReference type="InterPro" id="IPR051233">
    <property type="entry name" value="Desulfoferrodoxin_SOR"/>
</dbReference>
<dbReference type="InterPro" id="IPR036073">
    <property type="entry name" value="Desulfoferrodoxin_Fe-bd_dom_sf"/>
</dbReference>
<dbReference type="OrthoDB" id="9814936at2"/>
<dbReference type="GO" id="GO:0005506">
    <property type="term" value="F:iron ion binding"/>
    <property type="evidence" value="ECO:0007669"/>
    <property type="project" value="InterPro"/>
</dbReference>
<evidence type="ECO:0000256" key="1">
    <source>
        <dbReference type="ARBA" id="ARBA00005941"/>
    </source>
</evidence>
<keyword evidence="8" id="KW-1185">Reference proteome</keyword>
<evidence type="ECO:0000256" key="5">
    <source>
        <dbReference type="ARBA" id="ARBA00023004"/>
    </source>
</evidence>
<keyword evidence="4" id="KW-0249">Electron transport</keyword>